<feature type="compositionally biased region" description="Basic and acidic residues" evidence="4">
    <location>
        <begin position="35"/>
        <end position="44"/>
    </location>
</feature>
<name>U3J9X0_ANAPP</name>
<comment type="subcellular location">
    <subcellularLocation>
        <location evidence="2">Nucleus</location>
    </subcellularLocation>
    <subcellularLocation>
        <location evidence="2">Chromosome</location>
    </subcellularLocation>
    <subcellularLocation>
        <location evidence="2">Chromosome</location>
        <location evidence="2">Centromere</location>
    </subcellularLocation>
</comment>
<dbReference type="OMA" id="QIQEAAY"/>
<reference evidence="6" key="3">
    <citation type="submission" date="2025-09" db="UniProtKB">
        <authorList>
            <consortium name="Ensembl"/>
        </authorList>
    </citation>
    <scope>IDENTIFICATION</scope>
</reference>
<dbReference type="GO" id="GO:0097431">
    <property type="term" value="C:mitotic spindle pole"/>
    <property type="evidence" value="ECO:0007669"/>
    <property type="project" value="Ensembl"/>
</dbReference>
<evidence type="ECO:0000259" key="5">
    <source>
        <dbReference type="PROSITE" id="PS51425"/>
    </source>
</evidence>
<dbReference type="InterPro" id="IPR016024">
    <property type="entry name" value="ARM-type_fold"/>
</dbReference>
<evidence type="ECO:0000256" key="2">
    <source>
        <dbReference type="RuleBase" id="RU369063"/>
    </source>
</evidence>
<reference evidence="6" key="2">
    <citation type="submission" date="2025-08" db="UniProtKB">
        <authorList>
            <consortium name="Ensembl"/>
        </authorList>
    </citation>
    <scope>IDENTIFICATION</scope>
</reference>
<protein>
    <recommendedName>
        <fullName evidence="2">Cohesin subunit SA</fullName>
    </recommendedName>
    <alternativeName>
        <fullName evidence="2">SCC3 homolog</fullName>
    </alternativeName>
    <alternativeName>
        <fullName evidence="2">Stromal antigen</fullName>
    </alternativeName>
</protein>
<evidence type="ECO:0000313" key="7">
    <source>
        <dbReference type="Proteomes" id="UP000016666"/>
    </source>
</evidence>
<dbReference type="GO" id="GO:0005929">
    <property type="term" value="C:cilium"/>
    <property type="evidence" value="ECO:0007669"/>
    <property type="project" value="Ensembl"/>
</dbReference>
<dbReference type="Pfam" id="PF08514">
    <property type="entry name" value="STAG"/>
    <property type="match status" value="1"/>
</dbReference>
<feature type="compositionally biased region" description="Basic residues" evidence="4">
    <location>
        <begin position="997"/>
        <end position="1008"/>
    </location>
</feature>
<dbReference type="STRING" id="8840.ENSAPLP00000016298"/>
<feature type="compositionally biased region" description="Low complexity" evidence="4">
    <location>
        <begin position="983"/>
        <end position="995"/>
    </location>
</feature>
<comment type="similarity">
    <text evidence="1 2">Belongs to the SCC3 family.</text>
</comment>
<feature type="region of interest" description="Disordered" evidence="4">
    <location>
        <begin position="1"/>
        <end position="66"/>
    </location>
</feature>
<dbReference type="InterPro" id="IPR056396">
    <property type="entry name" value="HEAT_SCC3-SA"/>
</dbReference>
<dbReference type="Pfam" id="PF24571">
    <property type="entry name" value="HEAT_SCC3-SA"/>
    <property type="match status" value="1"/>
</dbReference>
<dbReference type="GO" id="GO:0007062">
    <property type="term" value="P:sister chromatid cohesion"/>
    <property type="evidence" value="ECO:0007669"/>
    <property type="project" value="UniProtKB-UniRule"/>
</dbReference>
<comment type="function">
    <text evidence="2">Component of cohesin complex, a complex required for the cohesion of sister chromatids after DNA replication. The cohesin complex apparently forms a large proteinaceous ring within which sister chromatids can be trapped. At anaphase, the complex is cleaved and dissociates from chromatin, allowing sister chromatids to segregate.</text>
</comment>
<sequence length="1178" mass="135104">MVQAELPLEETEVKGKRKRGRPGRPPSAAKKPRKSPGDKGRLEAGARGASRGRANGHPQQNGEGDPVTLFEVVKLGKSAMQSVVDDWIESYKQDRDIALLDLINFFIQCSGCRGTVRIEMFRNMQNAEIIRKMTEEFDEDSGDYPLTMPGPQWKKFRSNFCEFIGVLIRQCQYSIIYDEYMMDTVISLLTGLSDSQVRAFRHTSTLAAMKLMTALVNVALNLSIHQDNTQRQYEAERNKMIGKRANERLELLLQKRKELQENQDEIENMMNSIFKGIFVHRYRDAIAEIRAVCIEEIGVWMKMYSDAFLNDSYLKYVGWTLHDRQGEVRLKCLKALQSLYTNRELFPKLELFTNRFKDRIVSMTLDKEYDVAVEAIRLVTLILHGSEEALSNEDCENVYHLVYSAHRPVAVAAGEFLHKKLFSRHDPQAEEALAKRRGRNSPNGNLIRMLVLFFLESELHEHAAYLVDSLWESSQELLKDWECMTELLLEEPVQGEEAMSDRQESALIELMVCTIRQAAEAHPPVGRGTGKRVLTAKERKTQIDDRNKLTEHFIIALPMLLSKYSADAEKVANLLQIPQYFDLEIYSTGRMEKHLDALLKQIKFVVEKHVESDVLEACSKTYSILCSEEYTIQNRVDIAHSQLIDEFVDRFNHSVEDLLQEGEEADDDDIYNVLSTLKRLTSFHNAHDLTKWDLFSNCYRLLRTGIEHGAMPEQIVVQALQCSHYSILWQLVKITEGSPSKEDLLVLRKTVKSFLAVCQQCLSNVNTPVKEQAFMLLCDLLMIFSHQLMTGGREGLQPLVFNPDSGLQSELLSFVMDHVFIDQDDENQSMGMFSLHPVDRREGSPLMVSLLFNELVQEQGPNLDRTSAHVSGIKELARRFALTFGLDQIKTREAVATLHKDGIEFAFKYQNQKGQDYPPPNLAFLEVLSEFSSKLLRQDKKTVHSYLEKFLTEQMMERREDVWLPLISYRNSLVTGGEDDRMSVNSGSSSSKASSVRNKKGRPPLHKKRVEDESLEGSWLNRNENIHTPGTLQAPQLTSTVLRENTRQMGEQIQEHESEQGSEQDFLHNPQMQISWLGQQKLEDLNRKDRTGMNYMKGRTGVRHAVRGLMEDDAEPIFEDVMMSSRGQLEDMNEEFEDTMVIDLPPSRNRRERAELRPDFFDSAAIIEDDSGFGMPMF</sequence>
<dbReference type="GO" id="GO:0090307">
    <property type="term" value="P:mitotic spindle assembly"/>
    <property type="evidence" value="ECO:0007669"/>
    <property type="project" value="Ensembl"/>
</dbReference>
<dbReference type="PANTHER" id="PTHR11199">
    <property type="entry name" value="STROMAL ANTIGEN"/>
    <property type="match status" value="1"/>
</dbReference>
<gene>
    <name evidence="6" type="primary">STAG1</name>
</gene>
<keyword evidence="2" id="KW-0159">Chromosome partition</keyword>
<evidence type="ECO:0000256" key="1">
    <source>
        <dbReference type="ARBA" id="ARBA00005486"/>
    </source>
</evidence>
<dbReference type="GO" id="GO:0000785">
    <property type="term" value="C:chromatin"/>
    <property type="evidence" value="ECO:0007669"/>
    <property type="project" value="UniProtKB-UniRule"/>
</dbReference>
<dbReference type="PANTHER" id="PTHR11199:SF6">
    <property type="entry name" value="COHESIN SUBUNIT SA-1"/>
    <property type="match status" value="1"/>
</dbReference>
<keyword evidence="2" id="KW-0131">Cell cycle</keyword>
<dbReference type="InterPro" id="IPR020839">
    <property type="entry name" value="SCD"/>
</dbReference>
<dbReference type="Proteomes" id="UP000016666">
    <property type="component" value="Chromosome 9"/>
</dbReference>
<dbReference type="GO" id="GO:0051301">
    <property type="term" value="P:cell division"/>
    <property type="evidence" value="ECO:0007669"/>
    <property type="project" value="UniProtKB-UniRule"/>
</dbReference>
<dbReference type="Pfam" id="PF21581">
    <property type="entry name" value="SCD"/>
    <property type="match status" value="1"/>
</dbReference>
<keyword evidence="2" id="KW-0132">Cell division</keyword>
<accession>U3J9X0</accession>
<keyword evidence="2" id="KW-0539">Nucleus</keyword>
<dbReference type="InterPro" id="IPR039662">
    <property type="entry name" value="Cohesin_Scc3/SA"/>
</dbReference>
<dbReference type="GO" id="GO:0016604">
    <property type="term" value="C:nuclear body"/>
    <property type="evidence" value="ECO:0007669"/>
    <property type="project" value="Ensembl"/>
</dbReference>
<dbReference type="AlphaFoldDB" id="U3J9X0"/>
<keyword evidence="3" id="KW-0175">Coiled coil</keyword>
<dbReference type="PROSITE" id="PS51425">
    <property type="entry name" value="SCD"/>
    <property type="match status" value="1"/>
</dbReference>
<keyword evidence="2" id="KW-0158">Chromosome</keyword>
<dbReference type="GO" id="GO:0008278">
    <property type="term" value="C:cohesin complex"/>
    <property type="evidence" value="ECO:0007669"/>
    <property type="project" value="UniProtKB-UniRule"/>
</dbReference>
<dbReference type="Ensembl" id="ENSAPLT00000017114.2">
    <property type="protein sequence ID" value="ENSAPLP00000016298.2"/>
    <property type="gene ID" value="ENSAPLG00000016390.2"/>
</dbReference>
<dbReference type="InterPro" id="IPR013721">
    <property type="entry name" value="STAG"/>
</dbReference>
<feature type="coiled-coil region" evidence="3">
    <location>
        <begin position="242"/>
        <end position="272"/>
    </location>
</feature>
<dbReference type="GO" id="GO:0003682">
    <property type="term" value="F:chromatin binding"/>
    <property type="evidence" value="ECO:0007669"/>
    <property type="project" value="Ensembl"/>
</dbReference>
<feature type="domain" description="SCD" evidence="5">
    <location>
        <begin position="278"/>
        <end position="363"/>
    </location>
</feature>
<dbReference type="SUPFAM" id="SSF48371">
    <property type="entry name" value="ARM repeat"/>
    <property type="match status" value="1"/>
</dbReference>
<dbReference type="HOGENOM" id="CLU_005067_1_0_1"/>
<dbReference type="GeneTree" id="ENSGT00950000182972"/>
<evidence type="ECO:0000313" key="6">
    <source>
        <dbReference type="Ensembl" id="ENSAPLP00000016298.2"/>
    </source>
</evidence>
<evidence type="ECO:0000256" key="3">
    <source>
        <dbReference type="SAM" id="Coils"/>
    </source>
</evidence>
<proteinExistence type="inferred from homology"/>
<organism evidence="6 7">
    <name type="scientific">Anas platyrhynchos platyrhynchos</name>
    <name type="common">Northern mallard</name>
    <dbReference type="NCBI Taxonomy" id="8840"/>
    <lineage>
        <taxon>Eukaryota</taxon>
        <taxon>Metazoa</taxon>
        <taxon>Chordata</taxon>
        <taxon>Craniata</taxon>
        <taxon>Vertebrata</taxon>
        <taxon>Euteleostomi</taxon>
        <taxon>Archelosauria</taxon>
        <taxon>Archosauria</taxon>
        <taxon>Dinosauria</taxon>
        <taxon>Saurischia</taxon>
        <taxon>Theropoda</taxon>
        <taxon>Coelurosauria</taxon>
        <taxon>Aves</taxon>
        <taxon>Neognathae</taxon>
        <taxon>Galloanserae</taxon>
        <taxon>Anseriformes</taxon>
        <taxon>Anatidae</taxon>
        <taxon>Anatinae</taxon>
        <taxon>Anas</taxon>
    </lineage>
</organism>
<feature type="region of interest" description="Disordered" evidence="4">
    <location>
        <begin position="977"/>
        <end position="1016"/>
    </location>
</feature>
<reference evidence="6 7" key="1">
    <citation type="submission" date="2017-10" db="EMBL/GenBank/DDBJ databases">
        <title>A new Pekin duck reference genome.</title>
        <authorList>
            <person name="Hou Z.-C."/>
            <person name="Zhou Z.-K."/>
            <person name="Zhu F."/>
            <person name="Hou S.-S."/>
        </authorList>
    </citation>
    <scope>NUCLEOTIDE SEQUENCE [LARGE SCALE GENOMIC DNA]</scope>
</reference>
<comment type="subunit">
    <text evidence="2">Part of the cohesin complex which is composed of a heterodimer between a SMC1 protein (SMC1A or SMC1B) and SMC3, which are attached via their hinge domain, and RAD21 which link them at their heads, and one STAG protein.</text>
</comment>
<keyword evidence="7" id="KW-1185">Reference proteome</keyword>
<dbReference type="GO" id="GO:0000775">
    <property type="term" value="C:chromosome, centromeric region"/>
    <property type="evidence" value="ECO:0007669"/>
    <property type="project" value="UniProtKB-SubCell"/>
</dbReference>
<evidence type="ECO:0000256" key="4">
    <source>
        <dbReference type="SAM" id="MobiDB-lite"/>
    </source>
</evidence>
<dbReference type="GO" id="GO:0016363">
    <property type="term" value="C:nuclear matrix"/>
    <property type="evidence" value="ECO:0007669"/>
    <property type="project" value="Ensembl"/>
</dbReference>